<proteinExistence type="predicted"/>
<organism evidence="1 2">
    <name type="scientific">Paenibacillus mendelii</name>
    <dbReference type="NCBI Taxonomy" id="206163"/>
    <lineage>
        <taxon>Bacteria</taxon>
        <taxon>Bacillati</taxon>
        <taxon>Bacillota</taxon>
        <taxon>Bacilli</taxon>
        <taxon>Bacillales</taxon>
        <taxon>Paenibacillaceae</taxon>
        <taxon>Paenibacillus</taxon>
    </lineage>
</organism>
<name>A0ABV6JGW7_9BACL</name>
<reference evidence="1 2" key="1">
    <citation type="submission" date="2024-09" db="EMBL/GenBank/DDBJ databases">
        <authorList>
            <person name="Sun Q."/>
            <person name="Mori K."/>
        </authorList>
    </citation>
    <scope>NUCLEOTIDE SEQUENCE [LARGE SCALE GENOMIC DNA]</scope>
    <source>
        <strain evidence="1 2">CCM 4839</strain>
    </source>
</reference>
<evidence type="ECO:0008006" key="3">
    <source>
        <dbReference type="Google" id="ProtNLM"/>
    </source>
</evidence>
<dbReference type="SUPFAM" id="SSF81301">
    <property type="entry name" value="Nucleotidyltransferase"/>
    <property type="match status" value="1"/>
</dbReference>
<comment type="caution">
    <text evidence="1">The sequence shown here is derived from an EMBL/GenBank/DDBJ whole genome shotgun (WGS) entry which is preliminary data.</text>
</comment>
<dbReference type="RefSeq" id="WP_204816306.1">
    <property type="nucleotide sequence ID" value="NZ_JANHOF010000001.1"/>
</dbReference>
<dbReference type="Gene3D" id="3.30.460.40">
    <property type="match status" value="1"/>
</dbReference>
<sequence>MIVKDVVRVEEAEPIRRALAVIANAASAADAVWLVGGSAGLMLRGLKLGQPPRDLDLYADSEDAALIHQTLREYAVDEPQVSISQLYRSELSHYRIHGVQVELVGGFVITADPNRYVVEIKDVLDELSQPVACKGHMIGVVPLAHELWFNVLRDRIDRIQLIADAVRKNPQAHMKAFQQIEARNRFSQDMVKQVHAWIGQDETEELQ</sequence>
<dbReference type="InterPro" id="IPR043519">
    <property type="entry name" value="NT_sf"/>
</dbReference>
<protein>
    <recommendedName>
        <fullName evidence="3">Nucleotidyl transferase AbiEii/AbiGii toxin family protein</fullName>
    </recommendedName>
</protein>
<dbReference type="Proteomes" id="UP001589818">
    <property type="component" value="Unassembled WGS sequence"/>
</dbReference>
<dbReference type="EMBL" id="JBHLVF010000041">
    <property type="protein sequence ID" value="MFC0395175.1"/>
    <property type="molecule type" value="Genomic_DNA"/>
</dbReference>
<gene>
    <name evidence="1" type="ORF">ACFFJ8_27890</name>
</gene>
<keyword evidence="2" id="KW-1185">Reference proteome</keyword>
<accession>A0ABV6JGW7</accession>
<evidence type="ECO:0000313" key="1">
    <source>
        <dbReference type="EMBL" id="MFC0395175.1"/>
    </source>
</evidence>
<evidence type="ECO:0000313" key="2">
    <source>
        <dbReference type="Proteomes" id="UP001589818"/>
    </source>
</evidence>